<evidence type="ECO:0000256" key="4">
    <source>
        <dbReference type="ARBA" id="ARBA00022989"/>
    </source>
</evidence>
<reference evidence="9" key="1">
    <citation type="submission" date="2025-08" db="UniProtKB">
        <authorList>
            <consortium name="Ensembl"/>
        </authorList>
    </citation>
    <scope>IDENTIFICATION</scope>
</reference>
<dbReference type="GO" id="GO:0031267">
    <property type="term" value="F:small GTPase binding"/>
    <property type="evidence" value="ECO:0007669"/>
    <property type="project" value="InterPro"/>
</dbReference>
<evidence type="ECO:0000256" key="5">
    <source>
        <dbReference type="ARBA" id="ARBA00023136"/>
    </source>
</evidence>
<feature type="compositionally biased region" description="Low complexity" evidence="7">
    <location>
        <begin position="12"/>
        <end position="24"/>
    </location>
</feature>
<keyword evidence="4 6" id="KW-1133">Transmembrane helix</keyword>
<keyword evidence="10" id="KW-1185">Reference proteome</keyword>
<keyword evidence="3 6" id="KW-0812">Transmembrane</keyword>
<evidence type="ECO:0000256" key="1">
    <source>
        <dbReference type="ARBA" id="ARBA00004257"/>
    </source>
</evidence>
<dbReference type="InterPro" id="IPR006977">
    <property type="entry name" value="Yip1_dom"/>
</dbReference>
<dbReference type="Pfam" id="PF04893">
    <property type="entry name" value="Yip1"/>
    <property type="match status" value="1"/>
</dbReference>
<sequence length="268" mass="28902">PSSGHQLWPHKSSPASSSRAPRSSTVPGSTRVAPGSPERRRDPPRSIPGLPAFPSPQLLAGQKQPRNFWSFDFYRSFFDVDTAQVLERIRGSVLPGKNFVRHRLRNNPDLYGPFWICVTLALALAGGSHLSHVLGTAPTSPSGSQIHKVTVAAALAFGYAGLAPLALWGFLRWQPGSRPAPYSLLETVSAYGYSLAACVPAAVLWAIPAAWLQWLLLAPAALLPASVSRRRRRRPAPQLAPRGPWPPAARAAPAPIDALPRPIGRAWP</sequence>
<dbReference type="Proteomes" id="UP000694420">
    <property type="component" value="Unplaced"/>
</dbReference>
<evidence type="ECO:0000313" key="10">
    <source>
        <dbReference type="Proteomes" id="UP000694420"/>
    </source>
</evidence>
<dbReference type="AlphaFoldDB" id="A0A8C6YX77"/>
<keyword evidence="5 6" id="KW-0472">Membrane</keyword>
<feature type="transmembrane region" description="Helical" evidence="6">
    <location>
        <begin position="110"/>
        <end position="130"/>
    </location>
</feature>
<evidence type="ECO:0000259" key="8">
    <source>
        <dbReference type="Pfam" id="PF04893"/>
    </source>
</evidence>
<feature type="region of interest" description="Disordered" evidence="7">
    <location>
        <begin position="1"/>
        <end position="56"/>
    </location>
</feature>
<organism evidence="9 10">
    <name type="scientific">Nothoprocta perdicaria</name>
    <name type="common">Chilean tinamou</name>
    <name type="synonym">Crypturus perdicarius</name>
    <dbReference type="NCBI Taxonomy" id="30464"/>
    <lineage>
        <taxon>Eukaryota</taxon>
        <taxon>Metazoa</taxon>
        <taxon>Chordata</taxon>
        <taxon>Craniata</taxon>
        <taxon>Vertebrata</taxon>
        <taxon>Euteleostomi</taxon>
        <taxon>Archelosauria</taxon>
        <taxon>Archosauria</taxon>
        <taxon>Dinosauria</taxon>
        <taxon>Saurischia</taxon>
        <taxon>Theropoda</taxon>
        <taxon>Coelurosauria</taxon>
        <taxon>Aves</taxon>
        <taxon>Palaeognathae</taxon>
        <taxon>Tinamiformes</taxon>
        <taxon>Tinamidae</taxon>
        <taxon>Nothoprocta</taxon>
    </lineage>
</organism>
<feature type="transmembrane region" description="Helical" evidence="6">
    <location>
        <begin position="211"/>
        <end position="228"/>
    </location>
</feature>
<dbReference type="GO" id="GO:0000139">
    <property type="term" value="C:Golgi membrane"/>
    <property type="evidence" value="ECO:0007669"/>
    <property type="project" value="UniProtKB-SubCell"/>
</dbReference>
<evidence type="ECO:0000256" key="7">
    <source>
        <dbReference type="SAM" id="MobiDB-lite"/>
    </source>
</evidence>
<protein>
    <recommendedName>
        <fullName evidence="6">Protein YIPF</fullName>
    </recommendedName>
</protein>
<comment type="subcellular location">
    <subcellularLocation>
        <location evidence="6">Golgi apparatus membrane</location>
        <topology evidence="6">Multi-pass membrane protein</topology>
    </subcellularLocation>
    <subcellularLocation>
        <location evidence="1">Golgi apparatus</location>
        <location evidence="1">cis-Golgi network membrane</location>
        <topology evidence="1">Multi-pass membrane protein</topology>
    </subcellularLocation>
</comment>
<dbReference type="PANTHER" id="PTHR12822">
    <property type="entry name" value="PROTEIN YIPF"/>
    <property type="match status" value="1"/>
</dbReference>
<name>A0A8C6YX77_NOTPE</name>
<dbReference type="GO" id="GO:0016192">
    <property type="term" value="P:vesicle-mediated transport"/>
    <property type="evidence" value="ECO:0007669"/>
    <property type="project" value="InterPro"/>
</dbReference>
<feature type="compositionally biased region" description="Low complexity" evidence="7">
    <location>
        <begin position="236"/>
        <end position="262"/>
    </location>
</feature>
<evidence type="ECO:0000256" key="2">
    <source>
        <dbReference type="ARBA" id="ARBA00010596"/>
    </source>
</evidence>
<dbReference type="Ensembl" id="ENSNPET00000004711.1">
    <property type="protein sequence ID" value="ENSNPEP00000004602.1"/>
    <property type="gene ID" value="ENSNPEG00000003506.1"/>
</dbReference>
<feature type="transmembrane region" description="Helical" evidence="6">
    <location>
        <begin position="150"/>
        <end position="171"/>
    </location>
</feature>
<feature type="domain" description="Yip1" evidence="8">
    <location>
        <begin position="95"/>
        <end position="216"/>
    </location>
</feature>
<evidence type="ECO:0000256" key="6">
    <source>
        <dbReference type="RuleBase" id="RU361264"/>
    </source>
</evidence>
<reference evidence="9" key="2">
    <citation type="submission" date="2025-09" db="UniProtKB">
        <authorList>
            <consortium name="Ensembl"/>
        </authorList>
    </citation>
    <scope>IDENTIFICATION</scope>
</reference>
<feature type="region of interest" description="Disordered" evidence="7">
    <location>
        <begin position="233"/>
        <end position="268"/>
    </location>
</feature>
<feature type="transmembrane region" description="Helical" evidence="6">
    <location>
        <begin position="183"/>
        <end position="205"/>
    </location>
</feature>
<dbReference type="PANTHER" id="PTHR12822:SF3">
    <property type="entry name" value="PROTEIN YIPF2"/>
    <property type="match status" value="1"/>
</dbReference>
<evidence type="ECO:0000256" key="3">
    <source>
        <dbReference type="ARBA" id="ARBA00022692"/>
    </source>
</evidence>
<evidence type="ECO:0000313" key="9">
    <source>
        <dbReference type="Ensembl" id="ENSNPEP00000004602.1"/>
    </source>
</evidence>
<comment type="caution">
    <text evidence="6">Lacks conserved residue(s) required for the propagation of feature annotation.</text>
</comment>
<accession>A0A8C6YX77</accession>
<comment type="similarity">
    <text evidence="2 6">Belongs to the YIP1 family.</text>
</comment>
<proteinExistence type="inferred from homology"/>
<dbReference type="InterPro" id="IPR039765">
    <property type="entry name" value="Yip5/YIPF1/YIPF2"/>
</dbReference>